<dbReference type="PANTHER" id="PTHR43877">
    <property type="entry name" value="AMINOALKYLPHOSPHONATE N-ACETYLTRANSFERASE-RELATED-RELATED"/>
    <property type="match status" value="1"/>
</dbReference>
<evidence type="ECO:0000313" key="5">
    <source>
        <dbReference type="Proteomes" id="UP001501676"/>
    </source>
</evidence>
<dbReference type="Pfam" id="PF00583">
    <property type="entry name" value="Acetyltransf_1"/>
    <property type="match status" value="1"/>
</dbReference>
<keyword evidence="1" id="KW-0808">Transferase</keyword>
<feature type="domain" description="N-acetyltransferase" evidence="3">
    <location>
        <begin position="1"/>
        <end position="132"/>
    </location>
</feature>
<gene>
    <name evidence="4" type="ORF">GCM10020369_33090</name>
</gene>
<accession>A0ABP6T027</accession>
<dbReference type="InterPro" id="IPR050832">
    <property type="entry name" value="Bact_Acetyltransf"/>
</dbReference>
<dbReference type="InterPro" id="IPR000182">
    <property type="entry name" value="GNAT_dom"/>
</dbReference>
<dbReference type="Proteomes" id="UP001501676">
    <property type="component" value="Unassembled WGS sequence"/>
</dbReference>
<keyword evidence="5" id="KW-1185">Reference proteome</keyword>
<name>A0ABP6T027_9ACTN</name>
<dbReference type="EMBL" id="BAAAYN010000022">
    <property type="protein sequence ID" value="GAA3388122.1"/>
    <property type="molecule type" value="Genomic_DNA"/>
</dbReference>
<organism evidence="4 5">
    <name type="scientific">Cryptosporangium minutisporangium</name>
    <dbReference type="NCBI Taxonomy" id="113569"/>
    <lineage>
        <taxon>Bacteria</taxon>
        <taxon>Bacillati</taxon>
        <taxon>Actinomycetota</taxon>
        <taxon>Actinomycetes</taxon>
        <taxon>Cryptosporangiales</taxon>
        <taxon>Cryptosporangiaceae</taxon>
        <taxon>Cryptosporangium</taxon>
    </lineage>
</organism>
<reference evidence="5" key="1">
    <citation type="journal article" date="2019" name="Int. J. Syst. Evol. Microbiol.">
        <title>The Global Catalogue of Microorganisms (GCM) 10K type strain sequencing project: providing services to taxonomists for standard genome sequencing and annotation.</title>
        <authorList>
            <consortium name="The Broad Institute Genomics Platform"/>
            <consortium name="The Broad Institute Genome Sequencing Center for Infectious Disease"/>
            <person name="Wu L."/>
            <person name="Ma J."/>
        </authorList>
    </citation>
    <scope>NUCLEOTIDE SEQUENCE [LARGE SCALE GENOMIC DNA]</scope>
    <source>
        <strain evidence="5">JCM 9458</strain>
    </source>
</reference>
<dbReference type="CDD" id="cd04301">
    <property type="entry name" value="NAT_SF"/>
    <property type="match status" value="1"/>
</dbReference>
<dbReference type="PROSITE" id="PS51186">
    <property type="entry name" value="GNAT"/>
    <property type="match status" value="2"/>
</dbReference>
<comment type="caution">
    <text evidence="4">The sequence shown here is derived from an EMBL/GenBank/DDBJ whole genome shotgun (WGS) entry which is preliminary data.</text>
</comment>
<evidence type="ECO:0000313" key="4">
    <source>
        <dbReference type="EMBL" id="GAA3388122.1"/>
    </source>
</evidence>
<dbReference type="InterPro" id="IPR016181">
    <property type="entry name" value="Acyl_CoA_acyltransferase"/>
</dbReference>
<dbReference type="Gene3D" id="3.40.630.30">
    <property type="match status" value="1"/>
</dbReference>
<dbReference type="PANTHER" id="PTHR43877:SF1">
    <property type="entry name" value="ACETYLTRANSFERASE"/>
    <property type="match status" value="1"/>
</dbReference>
<evidence type="ECO:0000256" key="1">
    <source>
        <dbReference type="ARBA" id="ARBA00022679"/>
    </source>
</evidence>
<protein>
    <submittedName>
        <fullName evidence="4">GNAT family N-acetyltransferase</fullName>
    </submittedName>
</protein>
<proteinExistence type="predicted"/>
<keyword evidence="2" id="KW-0012">Acyltransferase</keyword>
<feature type="domain" description="N-acetyltransferase" evidence="3">
    <location>
        <begin position="123"/>
        <end position="270"/>
    </location>
</feature>
<evidence type="ECO:0000259" key="3">
    <source>
        <dbReference type="PROSITE" id="PS51186"/>
    </source>
</evidence>
<evidence type="ECO:0000256" key="2">
    <source>
        <dbReference type="ARBA" id="ARBA00023315"/>
    </source>
</evidence>
<dbReference type="SUPFAM" id="SSF55729">
    <property type="entry name" value="Acyl-CoA N-acyltransferases (Nat)"/>
    <property type="match status" value="2"/>
</dbReference>
<sequence>MFEPWTGAIVCFMSDCLTDIVAVSDRPGVSRWHAVAPSGSVVGSASLRPDLPFPSSVPSVPELRLYVEPEQRRRGIGSRLLTAVQERATETRLATDVAPDSPGESFCLRHGFRNPRIRRHDLLTYCDVHQAWLGELVDAEHPGYRLTHWTGDLPSTAGAEALLRGPSRPGNAVLTAADMDGDLAAYVVAVVGGQLQPRARQYGPTVFPEHRGRRLGRWVNAALIRRLREVHPHVSEIETATAGDGRHSVGTLEDLGFRLLRRMRRYELTL</sequence>